<comment type="caution">
    <text evidence="12">The sequence shown here is derived from an EMBL/GenBank/DDBJ whole genome shotgun (WGS) entry which is preliminary data.</text>
</comment>
<feature type="region of interest" description="Disordered" evidence="10">
    <location>
        <begin position="1"/>
        <end position="21"/>
    </location>
</feature>
<evidence type="ECO:0000313" key="13">
    <source>
        <dbReference type="Proteomes" id="UP000655868"/>
    </source>
</evidence>
<dbReference type="SUPFAM" id="SSF51703">
    <property type="entry name" value="Cobalamin (vitamin B12)-dependent enzymes"/>
    <property type="match status" value="1"/>
</dbReference>
<dbReference type="InterPro" id="IPR006099">
    <property type="entry name" value="MeMalonylCoA_mutase_a/b_cat"/>
</dbReference>
<dbReference type="Proteomes" id="UP000655868">
    <property type="component" value="Unassembled WGS sequence"/>
</dbReference>
<keyword evidence="7 12" id="KW-0413">Isomerase</keyword>
<dbReference type="PROSITE" id="PS00544">
    <property type="entry name" value="METMALONYL_COA_MUTASE"/>
    <property type="match status" value="1"/>
</dbReference>
<dbReference type="GO" id="GO:0005737">
    <property type="term" value="C:cytoplasm"/>
    <property type="evidence" value="ECO:0007669"/>
    <property type="project" value="TreeGrafter"/>
</dbReference>
<dbReference type="PANTHER" id="PTHR48101:SF4">
    <property type="entry name" value="METHYLMALONYL-COA MUTASE, MITOCHONDRIAL"/>
    <property type="match status" value="1"/>
</dbReference>
<gene>
    <name evidence="12" type="primary">mutA</name>
    <name evidence="12" type="ORF">JGU71_01420</name>
</gene>
<evidence type="ECO:0000256" key="7">
    <source>
        <dbReference type="ARBA" id="ARBA00023235"/>
    </source>
</evidence>
<dbReference type="SUPFAM" id="SSF52242">
    <property type="entry name" value="Cobalamin (vitamin B12)-binding domain"/>
    <property type="match status" value="1"/>
</dbReference>
<evidence type="ECO:0000256" key="8">
    <source>
        <dbReference type="ARBA" id="ARBA00023285"/>
    </source>
</evidence>
<comment type="similarity">
    <text evidence="4">Belongs to the methylmalonyl-CoA mutase family.</text>
</comment>
<dbReference type="InterPro" id="IPR036724">
    <property type="entry name" value="Cobalamin-bd_sf"/>
</dbReference>
<keyword evidence="8" id="KW-0170">Cobalt</keyword>
<dbReference type="RefSeq" id="WP_199701251.1">
    <property type="nucleotide sequence ID" value="NZ_JAEMNV010000001.1"/>
</dbReference>
<keyword evidence="13" id="KW-1185">Reference proteome</keyword>
<dbReference type="GO" id="GO:0031419">
    <property type="term" value="F:cobalamin binding"/>
    <property type="evidence" value="ECO:0007669"/>
    <property type="project" value="UniProtKB-KW"/>
</dbReference>
<protein>
    <recommendedName>
        <fullName evidence="9">Methylmalonyl-CoA mutase small subunit</fullName>
        <ecNumber evidence="9">5.4.99.2</ecNumber>
    </recommendedName>
</protein>
<organism evidence="12 13">
    <name type="scientific">Antrihabitans stalagmiti</name>
    <dbReference type="NCBI Taxonomy" id="2799499"/>
    <lineage>
        <taxon>Bacteria</taxon>
        <taxon>Bacillati</taxon>
        <taxon>Actinomycetota</taxon>
        <taxon>Actinomycetes</taxon>
        <taxon>Mycobacteriales</taxon>
        <taxon>Nocardiaceae</taxon>
        <taxon>Antrihabitans</taxon>
    </lineage>
</organism>
<comment type="cofactor">
    <cofactor evidence="2">
        <name>adenosylcob(III)alamin</name>
        <dbReference type="ChEBI" id="CHEBI:18408"/>
    </cofactor>
</comment>
<sequence>MSTAQSTDSQPAPPQPSRAAADYAAWQRAVAGVLAKSRRVDVGELPENPEKLLDVHTYDGVTVSPLYTVLDEQPETALPGVFPFVRGRDAHRDVNRGWLVSGRFDLADPAEVNQSILDALGNGVSAIWLGVGNGRLPAGRISAALDEVLLDLAPLTLDAGADVAEAARALFAVLDERAGAGDGVTDRTSVTVNLGAAPLTTSFAARSGREIVDVEYDDALELAAAAHDRAETVRAITVDGTVFHNAGASDAEELGAGIAAGLEYVRSLTGAGLTISAALGQLEFRYAATDDQFQTIAKFRAGRQVWSRIAQVCGASEFGGAPQHAVTSAAMMTQRDPWVNMLRTTLAAFGAGVGGADAVTVLPFDVAVPAGSLEISKSFAARIARNTQLLLLEEAHLGRVLDPGAGSWYVESLTGAIAEQAWAFFQEIEAAGGYRAALESGVIGDRIAATRAARESDVAHRKTSITGINEFPNLGEKPFPADAEEPLPGVARYSAAYEKLRDRSDKYLASNGSRPKVLLAALGPVAEHNVRTTFVTNLLASGGIEAVNSGPLDLASVLDVVRDAGATVAVLCGSDKRYGTDGVPAVEALRVAGIDTVLLAGPEKTFADAEGADRPDGFLTARIDAVAALSELLDTLGATA</sequence>
<dbReference type="InterPro" id="IPR058549">
    <property type="entry name" value="MeMalonylCoA_mutase_a/b_site"/>
</dbReference>
<evidence type="ECO:0000256" key="3">
    <source>
        <dbReference type="ARBA" id="ARBA00005146"/>
    </source>
</evidence>
<name>A0A934NLS5_9NOCA</name>
<keyword evidence="6" id="KW-0846">Cobalamin</keyword>
<dbReference type="GO" id="GO:0019652">
    <property type="term" value="P:lactate fermentation to propionate and acetate"/>
    <property type="evidence" value="ECO:0007669"/>
    <property type="project" value="InterPro"/>
</dbReference>
<evidence type="ECO:0000256" key="5">
    <source>
        <dbReference type="ARBA" id="ARBA00011870"/>
    </source>
</evidence>
<evidence type="ECO:0000256" key="4">
    <source>
        <dbReference type="ARBA" id="ARBA00008465"/>
    </source>
</evidence>
<dbReference type="NCBIfam" id="TIGR00642">
    <property type="entry name" value="mmCoA_mut_beta"/>
    <property type="match status" value="1"/>
</dbReference>
<dbReference type="EC" id="5.4.99.2" evidence="9"/>
<accession>A0A934NLS5</accession>
<feature type="domain" description="Methylmalonyl-CoA mutase alpha/beta chain catalytic" evidence="11">
    <location>
        <begin position="143"/>
        <end position="501"/>
    </location>
</feature>
<evidence type="ECO:0000259" key="11">
    <source>
        <dbReference type="Pfam" id="PF01642"/>
    </source>
</evidence>
<dbReference type="Gene3D" id="3.20.20.240">
    <property type="entry name" value="Methylmalonyl-CoA mutase"/>
    <property type="match status" value="1"/>
</dbReference>
<dbReference type="GO" id="GO:0004494">
    <property type="term" value="F:methylmalonyl-CoA mutase activity"/>
    <property type="evidence" value="ECO:0007669"/>
    <property type="project" value="UniProtKB-UniRule"/>
</dbReference>
<dbReference type="GO" id="GO:0019678">
    <property type="term" value="P:propionate metabolic process, methylmalonyl pathway"/>
    <property type="evidence" value="ECO:0007669"/>
    <property type="project" value="TreeGrafter"/>
</dbReference>
<reference evidence="12" key="1">
    <citation type="submission" date="2020-12" db="EMBL/GenBank/DDBJ databases">
        <title>Antrihabitans popcorni sp. nov. and Antrihabitans auranticaus sp. nov., isolated from a larva cave.</title>
        <authorList>
            <person name="Lee S.D."/>
            <person name="Kim I.S."/>
        </authorList>
    </citation>
    <scope>NUCLEOTIDE SEQUENCE</scope>
    <source>
        <strain evidence="12">YC3-6</strain>
    </source>
</reference>
<evidence type="ECO:0000313" key="12">
    <source>
        <dbReference type="EMBL" id="MBJ8337535.1"/>
    </source>
</evidence>
<dbReference type="CDD" id="cd03677">
    <property type="entry name" value="MM_CoA_mutase_beta"/>
    <property type="match status" value="1"/>
</dbReference>
<dbReference type="AlphaFoldDB" id="A0A934NLS5"/>
<dbReference type="GO" id="GO:0046872">
    <property type="term" value="F:metal ion binding"/>
    <property type="evidence" value="ECO:0007669"/>
    <property type="project" value="InterPro"/>
</dbReference>
<evidence type="ECO:0000256" key="6">
    <source>
        <dbReference type="ARBA" id="ARBA00022628"/>
    </source>
</evidence>
<dbReference type="Gene3D" id="3.40.50.280">
    <property type="entry name" value="Cobalamin-binding domain"/>
    <property type="match status" value="1"/>
</dbReference>
<dbReference type="PANTHER" id="PTHR48101">
    <property type="entry name" value="METHYLMALONYL-COA MUTASE, MITOCHONDRIAL-RELATED"/>
    <property type="match status" value="1"/>
</dbReference>
<evidence type="ECO:0000256" key="10">
    <source>
        <dbReference type="SAM" id="MobiDB-lite"/>
    </source>
</evidence>
<dbReference type="InterPro" id="IPR016176">
    <property type="entry name" value="Cbl-dep_enz_cat"/>
</dbReference>
<dbReference type="InterPro" id="IPR004608">
    <property type="entry name" value="MMCoA_mutase_b"/>
</dbReference>
<evidence type="ECO:0000256" key="1">
    <source>
        <dbReference type="ARBA" id="ARBA00000290"/>
    </source>
</evidence>
<proteinExistence type="inferred from homology"/>
<comment type="pathway">
    <text evidence="3">Metabolic intermediate metabolism; propanoyl-CoA degradation; succinyl-CoA from propanoyl-CoA: step 3/3.</text>
</comment>
<dbReference type="EMBL" id="JAEMNV010000001">
    <property type="protein sequence ID" value="MBJ8337535.1"/>
    <property type="molecule type" value="Genomic_DNA"/>
</dbReference>
<comment type="subunit">
    <text evidence="5">Heterodimer of an alpha and a beta chain.</text>
</comment>
<evidence type="ECO:0000256" key="2">
    <source>
        <dbReference type="ARBA" id="ARBA00001922"/>
    </source>
</evidence>
<evidence type="ECO:0000256" key="9">
    <source>
        <dbReference type="NCBIfam" id="TIGR00642"/>
    </source>
</evidence>
<comment type="catalytic activity">
    <reaction evidence="1">
        <text>(R)-methylmalonyl-CoA = succinyl-CoA</text>
        <dbReference type="Rhea" id="RHEA:22888"/>
        <dbReference type="ChEBI" id="CHEBI:57292"/>
        <dbReference type="ChEBI" id="CHEBI:57326"/>
        <dbReference type="EC" id="5.4.99.2"/>
    </reaction>
</comment>
<dbReference type="Pfam" id="PF01642">
    <property type="entry name" value="MM_CoA_mutase"/>
    <property type="match status" value="1"/>
</dbReference>